<dbReference type="InterPro" id="IPR058245">
    <property type="entry name" value="NreC/VraR/RcsB-like_REC"/>
</dbReference>
<dbReference type="SMART" id="SM00421">
    <property type="entry name" value="HTH_LUXR"/>
    <property type="match status" value="1"/>
</dbReference>
<dbReference type="InterPro" id="IPR001789">
    <property type="entry name" value="Sig_transdc_resp-reg_receiver"/>
</dbReference>
<dbReference type="Pfam" id="PF00072">
    <property type="entry name" value="Response_reg"/>
    <property type="match status" value="1"/>
</dbReference>
<dbReference type="Pfam" id="PF00196">
    <property type="entry name" value="GerE"/>
    <property type="match status" value="1"/>
</dbReference>
<evidence type="ECO:0000259" key="7">
    <source>
        <dbReference type="PROSITE" id="PS50110"/>
    </source>
</evidence>
<evidence type="ECO:0000313" key="8">
    <source>
        <dbReference type="EMBL" id="GIH10650.1"/>
    </source>
</evidence>
<dbReference type="SMART" id="SM00448">
    <property type="entry name" value="REC"/>
    <property type="match status" value="1"/>
</dbReference>
<dbReference type="GO" id="GO:0000160">
    <property type="term" value="P:phosphorelay signal transduction system"/>
    <property type="evidence" value="ECO:0007669"/>
    <property type="project" value="InterPro"/>
</dbReference>
<feature type="domain" description="HTH luxR-type" evidence="6">
    <location>
        <begin position="138"/>
        <end position="203"/>
    </location>
</feature>
<evidence type="ECO:0000256" key="4">
    <source>
        <dbReference type="ARBA" id="ARBA00023163"/>
    </source>
</evidence>
<dbReference type="GO" id="GO:0003677">
    <property type="term" value="F:DNA binding"/>
    <property type="evidence" value="ECO:0007669"/>
    <property type="project" value="UniProtKB-KW"/>
</dbReference>
<dbReference type="CDD" id="cd06170">
    <property type="entry name" value="LuxR_C_like"/>
    <property type="match status" value="1"/>
</dbReference>
<sequence length="209" mass="21984">MSEVRVLIVDDHPVVREGLRAVLSAETGIAVVGECGSGDVAVELAAQLRPDVVLMDLRLPGLDGVDATSRIVSAGTAAVLVLTMYDTDGDIIRAVAAGATGYLLKESSRQELAAAVRAAARGETVLAAPVAAKLVNRVRGGEPQLSRRELQVLQCIADGMSNPEIGRDLFISEATVKSHVMRIFEKLSVSDRTAAVTVALARGILRLPH</sequence>
<evidence type="ECO:0000256" key="3">
    <source>
        <dbReference type="ARBA" id="ARBA00023125"/>
    </source>
</evidence>
<dbReference type="InterPro" id="IPR016032">
    <property type="entry name" value="Sig_transdc_resp-reg_C-effctor"/>
</dbReference>
<dbReference type="RefSeq" id="WP_275412686.1">
    <property type="nucleotide sequence ID" value="NZ_BONY01000101.1"/>
</dbReference>
<dbReference type="Proteomes" id="UP000612899">
    <property type="component" value="Unassembled WGS sequence"/>
</dbReference>
<keyword evidence="4" id="KW-0804">Transcription</keyword>
<organism evidence="8 9">
    <name type="scientific">Rhizocola hellebori</name>
    <dbReference type="NCBI Taxonomy" id="1392758"/>
    <lineage>
        <taxon>Bacteria</taxon>
        <taxon>Bacillati</taxon>
        <taxon>Actinomycetota</taxon>
        <taxon>Actinomycetes</taxon>
        <taxon>Micromonosporales</taxon>
        <taxon>Micromonosporaceae</taxon>
        <taxon>Rhizocola</taxon>
    </lineage>
</organism>
<gene>
    <name evidence="8" type="ORF">Rhe02_87170</name>
</gene>
<evidence type="ECO:0000256" key="5">
    <source>
        <dbReference type="PROSITE-ProRule" id="PRU00169"/>
    </source>
</evidence>
<dbReference type="PANTHER" id="PTHR43214:SF24">
    <property type="entry name" value="TRANSCRIPTIONAL REGULATORY PROTEIN NARL-RELATED"/>
    <property type="match status" value="1"/>
</dbReference>
<evidence type="ECO:0000256" key="1">
    <source>
        <dbReference type="ARBA" id="ARBA00022553"/>
    </source>
</evidence>
<dbReference type="InterPro" id="IPR011006">
    <property type="entry name" value="CheY-like_superfamily"/>
</dbReference>
<accession>A0A8J3QGW7</accession>
<dbReference type="GO" id="GO:0006355">
    <property type="term" value="P:regulation of DNA-templated transcription"/>
    <property type="evidence" value="ECO:0007669"/>
    <property type="project" value="InterPro"/>
</dbReference>
<dbReference type="PROSITE" id="PS50043">
    <property type="entry name" value="HTH_LUXR_2"/>
    <property type="match status" value="1"/>
</dbReference>
<dbReference type="AlphaFoldDB" id="A0A8J3QGW7"/>
<dbReference type="SUPFAM" id="SSF46894">
    <property type="entry name" value="C-terminal effector domain of the bipartite response regulators"/>
    <property type="match status" value="1"/>
</dbReference>
<evidence type="ECO:0000259" key="6">
    <source>
        <dbReference type="PROSITE" id="PS50043"/>
    </source>
</evidence>
<feature type="domain" description="Response regulatory" evidence="7">
    <location>
        <begin position="5"/>
        <end position="120"/>
    </location>
</feature>
<keyword evidence="9" id="KW-1185">Reference proteome</keyword>
<feature type="modified residue" description="4-aspartylphosphate" evidence="5">
    <location>
        <position position="56"/>
    </location>
</feature>
<dbReference type="PRINTS" id="PR00038">
    <property type="entry name" value="HTHLUXR"/>
</dbReference>
<name>A0A8J3QGW7_9ACTN</name>
<dbReference type="PANTHER" id="PTHR43214">
    <property type="entry name" value="TWO-COMPONENT RESPONSE REGULATOR"/>
    <property type="match status" value="1"/>
</dbReference>
<evidence type="ECO:0000313" key="9">
    <source>
        <dbReference type="Proteomes" id="UP000612899"/>
    </source>
</evidence>
<dbReference type="Gene3D" id="3.40.50.2300">
    <property type="match status" value="1"/>
</dbReference>
<dbReference type="PROSITE" id="PS00622">
    <property type="entry name" value="HTH_LUXR_1"/>
    <property type="match status" value="1"/>
</dbReference>
<dbReference type="InterPro" id="IPR039420">
    <property type="entry name" value="WalR-like"/>
</dbReference>
<keyword evidence="3 8" id="KW-0238">DNA-binding</keyword>
<reference evidence="8" key="1">
    <citation type="submission" date="2021-01" db="EMBL/GenBank/DDBJ databases">
        <title>Whole genome shotgun sequence of Rhizocola hellebori NBRC 109834.</title>
        <authorList>
            <person name="Komaki H."/>
            <person name="Tamura T."/>
        </authorList>
    </citation>
    <scope>NUCLEOTIDE SEQUENCE</scope>
    <source>
        <strain evidence="8">NBRC 109834</strain>
    </source>
</reference>
<evidence type="ECO:0000256" key="2">
    <source>
        <dbReference type="ARBA" id="ARBA00023015"/>
    </source>
</evidence>
<dbReference type="InterPro" id="IPR000792">
    <property type="entry name" value="Tscrpt_reg_LuxR_C"/>
</dbReference>
<dbReference type="EMBL" id="BONY01000101">
    <property type="protein sequence ID" value="GIH10650.1"/>
    <property type="molecule type" value="Genomic_DNA"/>
</dbReference>
<protein>
    <submittedName>
        <fullName evidence="8">DNA-binding response regulator</fullName>
    </submittedName>
</protein>
<keyword evidence="1 5" id="KW-0597">Phosphoprotein</keyword>
<comment type="caution">
    <text evidence="8">The sequence shown here is derived from an EMBL/GenBank/DDBJ whole genome shotgun (WGS) entry which is preliminary data.</text>
</comment>
<dbReference type="CDD" id="cd17535">
    <property type="entry name" value="REC_NarL-like"/>
    <property type="match status" value="1"/>
</dbReference>
<dbReference type="PROSITE" id="PS50110">
    <property type="entry name" value="RESPONSE_REGULATORY"/>
    <property type="match status" value="1"/>
</dbReference>
<dbReference type="SUPFAM" id="SSF52172">
    <property type="entry name" value="CheY-like"/>
    <property type="match status" value="1"/>
</dbReference>
<proteinExistence type="predicted"/>
<keyword evidence="2" id="KW-0805">Transcription regulation</keyword>